<organism evidence="2 3">
    <name type="scientific">Punctularia strigosozonata (strain HHB-11173)</name>
    <name type="common">White-rot fungus</name>
    <dbReference type="NCBI Taxonomy" id="741275"/>
    <lineage>
        <taxon>Eukaryota</taxon>
        <taxon>Fungi</taxon>
        <taxon>Dikarya</taxon>
        <taxon>Basidiomycota</taxon>
        <taxon>Agaricomycotina</taxon>
        <taxon>Agaricomycetes</taxon>
        <taxon>Corticiales</taxon>
        <taxon>Punctulariaceae</taxon>
        <taxon>Punctularia</taxon>
    </lineage>
</organism>
<proteinExistence type="predicted"/>
<dbReference type="KEGG" id="psq:PUNSTDRAFT_138577"/>
<dbReference type="AlphaFoldDB" id="R7S2A9"/>
<feature type="region of interest" description="Disordered" evidence="1">
    <location>
        <begin position="256"/>
        <end position="276"/>
    </location>
</feature>
<feature type="region of interest" description="Disordered" evidence="1">
    <location>
        <begin position="1"/>
        <end position="101"/>
    </location>
</feature>
<evidence type="ECO:0000313" key="2">
    <source>
        <dbReference type="EMBL" id="EIN04535.1"/>
    </source>
</evidence>
<evidence type="ECO:0000256" key="1">
    <source>
        <dbReference type="SAM" id="MobiDB-lite"/>
    </source>
</evidence>
<name>R7S2A9_PUNST</name>
<sequence length="447" mass="50753">MECGSHQLWTETDHPSQHGTETLGSVHVSATFGLGPRSEPSTTPGETSEDEVITIISPAPQDRWPTRKRSQSPDPVAPERCIKRRRLGDDADYLSAPDTELRHEPKKLQRLVVKTEKAAMSAAALSQALMSDLERLATPNTHVTRSTVERSEVEDPPSSTQQQDPKLSVKPPVIRINGGESDLKAVVAALRQMESDAAKGTPNGETMDDKLHSYYRALLSFFCGEDATCCTCPRIQSRANPDTERLLRPRMGVDEQGHAFDDRSPCPPPPSHDPRRRFQLTKREQALRLHLDSYRPAQAQLARGGFGTMPMPIQRRTAPDSEWAPLYASFGEIPYTTLLELHRRRNWCAYCEQKAMRTLPRWVAHAKEFGYEGGKMVFVNYSSDALIEWDDEERRWRHMVLHHHRWIPFEEWEGRQQLVPVPVSMPQVKSAPSRTMLRSDVRWGDPM</sequence>
<keyword evidence="3" id="KW-1185">Reference proteome</keyword>
<dbReference type="GeneID" id="18880106"/>
<accession>R7S2A9</accession>
<feature type="region of interest" description="Disordered" evidence="1">
    <location>
        <begin position="136"/>
        <end position="175"/>
    </location>
</feature>
<gene>
    <name evidence="2" type="ORF">PUNSTDRAFT_138577</name>
</gene>
<dbReference type="RefSeq" id="XP_007388330.1">
    <property type="nucleotide sequence ID" value="XM_007388268.1"/>
</dbReference>
<dbReference type="Proteomes" id="UP000054196">
    <property type="component" value="Unassembled WGS sequence"/>
</dbReference>
<reference evidence="3" key="1">
    <citation type="journal article" date="2012" name="Science">
        <title>The Paleozoic origin of enzymatic lignin decomposition reconstructed from 31 fungal genomes.</title>
        <authorList>
            <person name="Floudas D."/>
            <person name="Binder M."/>
            <person name="Riley R."/>
            <person name="Barry K."/>
            <person name="Blanchette R.A."/>
            <person name="Henrissat B."/>
            <person name="Martinez A.T."/>
            <person name="Otillar R."/>
            <person name="Spatafora J.W."/>
            <person name="Yadav J.S."/>
            <person name="Aerts A."/>
            <person name="Benoit I."/>
            <person name="Boyd A."/>
            <person name="Carlson A."/>
            <person name="Copeland A."/>
            <person name="Coutinho P.M."/>
            <person name="de Vries R.P."/>
            <person name="Ferreira P."/>
            <person name="Findley K."/>
            <person name="Foster B."/>
            <person name="Gaskell J."/>
            <person name="Glotzer D."/>
            <person name="Gorecki P."/>
            <person name="Heitman J."/>
            <person name="Hesse C."/>
            <person name="Hori C."/>
            <person name="Igarashi K."/>
            <person name="Jurgens J.A."/>
            <person name="Kallen N."/>
            <person name="Kersten P."/>
            <person name="Kohler A."/>
            <person name="Kuees U."/>
            <person name="Kumar T.K.A."/>
            <person name="Kuo A."/>
            <person name="LaButti K."/>
            <person name="Larrondo L.F."/>
            <person name="Lindquist E."/>
            <person name="Ling A."/>
            <person name="Lombard V."/>
            <person name="Lucas S."/>
            <person name="Lundell T."/>
            <person name="Martin R."/>
            <person name="McLaughlin D.J."/>
            <person name="Morgenstern I."/>
            <person name="Morin E."/>
            <person name="Murat C."/>
            <person name="Nagy L.G."/>
            <person name="Nolan M."/>
            <person name="Ohm R.A."/>
            <person name="Patyshakuliyeva A."/>
            <person name="Rokas A."/>
            <person name="Ruiz-Duenas F.J."/>
            <person name="Sabat G."/>
            <person name="Salamov A."/>
            <person name="Samejima M."/>
            <person name="Schmutz J."/>
            <person name="Slot J.C."/>
            <person name="St John F."/>
            <person name="Stenlid J."/>
            <person name="Sun H."/>
            <person name="Sun S."/>
            <person name="Syed K."/>
            <person name="Tsang A."/>
            <person name="Wiebenga A."/>
            <person name="Young D."/>
            <person name="Pisabarro A."/>
            <person name="Eastwood D.C."/>
            <person name="Martin F."/>
            <person name="Cullen D."/>
            <person name="Grigoriev I.V."/>
            <person name="Hibbett D.S."/>
        </authorList>
    </citation>
    <scope>NUCLEOTIDE SEQUENCE [LARGE SCALE GENOMIC DNA]</scope>
    <source>
        <strain evidence="3">HHB-11173 SS5</strain>
    </source>
</reference>
<dbReference type="HOGENOM" id="CLU_571259_0_0_1"/>
<dbReference type="EMBL" id="JH687554">
    <property type="protein sequence ID" value="EIN04535.1"/>
    <property type="molecule type" value="Genomic_DNA"/>
</dbReference>
<protein>
    <submittedName>
        <fullName evidence="2">Uncharacterized protein</fullName>
    </submittedName>
</protein>
<evidence type="ECO:0000313" key="3">
    <source>
        <dbReference type="Proteomes" id="UP000054196"/>
    </source>
</evidence>